<accession>A0ABY9IKB8</accession>
<dbReference type="Gene3D" id="3.20.20.80">
    <property type="entry name" value="Glycosidases"/>
    <property type="match status" value="1"/>
</dbReference>
<dbReference type="SUPFAM" id="SSF51445">
    <property type="entry name" value="(Trans)glycosidases"/>
    <property type="match status" value="1"/>
</dbReference>
<dbReference type="InterPro" id="IPR017853">
    <property type="entry name" value="GH"/>
</dbReference>
<gene>
    <name evidence="2" type="ORF">P8A19_09850</name>
</gene>
<dbReference type="RefSeq" id="WP_306072035.1">
    <property type="nucleotide sequence ID" value="NZ_CP120988.1"/>
</dbReference>
<feature type="chain" id="PRO_5047274154" description="Asl1-like glycosyl hydrolase catalytic domain-containing protein" evidence="1">
    <location>
        <begin position="29"/>
        <end position="770"/>
    </location>
</feature>
<evidence type="ECO:0008006" key="4">
    <source>
        <dbReference type="Google" id="ProtNLM"/>
    </source>
</evidence>
<protein>
    <recommendedName>
        <fullName evidence="4">Asl1-like glycosyl hydrolase catalytic domain-containing protein</fullName>
    </recommendedName>
</protein>
<dbReference type="InterPro" id="IPR006311">
    <property type="entry name" value="TAT_signal"/>
</dbReference>
<dbReference type="PROSITE" id="PS51318">
    <property type="entry name" value="TAT"/>
    <property type="match status" value="1"/>
</dbReference>
<keyword evidence="1" id="KW-0732">Signal</keyword>
<proteinExistence type="predicted"/>
<evidence type="ECO:0000313" key="3">
    <source>
        <dbReference type="Proteomes" id="UP001235744"/>
    </source>
</evidence>
<organism evidence="2 3">
    <name type="scientific">Streptomyces poriferorum</name>
    <dbReference type="NCBI Taxonomy" id="2798799"/>
    <lineage>
        <taxon>Bacteria</taxon>
        <taxon>Bacillati</taxon>
        <taxon>Actinomycetota</taxon>
        <taxon>Actinomycetes</taxon>
        <taxon>Kitasatosporales</taxon>
        <taxon>Streptomycetaceae</taxon>
        <taxon>Streptomyces</taxon>
    </lineage>
</organism>
<feature type="signal peptide" evidence="1">
    <location>
        <begin position="1"/>
        <end position="28"/>
    </location>
</feature>
<dbReference type="EMBL" id="CP120988">
    <property type="protein sequence ID" value="WLQ55730.1"/>
    <property type="molecule type" value="Genomic_DNA"/>
</dbReference>
<dbReference type="Proteomes" id="UP001235744">
    <property type="component" value="Chromosome"/>
</dbReference>
<evidence type="ECO:0000313" key="2">
    <source>
        <dbReference type="EMBL" id="WLQ55730.1"/>
    </source>
</evidence>
<keyword evidence="3" id="KW-1185">Reference proteome</keyword>
<sequence length="770" mass="82163">MSVARRRLIQGTALTAGAALLPNVPAYAAADPVTVEADGIRLVGRADGSVLVQDGAGTDRVLLSHFMIKDTALGQQRTFGGSPALITLPDGRTAIQVTYTMGSSAPGVTVRGTFDVTARKAHLKWEVAGSGTLTPSGFQFSRTVYGASAPESYEALTMWERDARGGIPYEVNAGGTYVETWEGAKGFFCLSSTNPAGTNATWIHAPGTSAGASTAVTEADLVLGDLRPRAAGTIAAGRPLGVEVWTDQPFNLYKAAGQTMTLRTQVVNGSGAARKVTLTWWARDFGGKKVGGGTLCKDLAAGAAWNASFPLTSPSQNIVFTGVEAVSGADRAIARTNLSVLPEFTYRAGKESMFGLANYPWLLQPSKEAVLGLVKTLGIKWIRIAYAGAPGIDIATLDANGIGHNVQLSGIPIGGSPEQIAAWADSNVAKALAADAAYFEVSNEVNQPWMSGRGADAYVRDGLRQVTTRLAAAGSGMKVMNAGLGGMDHVWTKNFHDAGGWDLIDVFAFHPGRGNFTPDFAPPPQEWTQGSSGTYWNFLGALRKARQVMAEYGGDKELWITEAYAPTRPNVWWSDTYRHAAENTFLSLALAKSEKVRAVNWYQLHDSIIHHPQEADPANPEYHYGLMNRDTSAKPSLLAFATAARVLDQAEFVRHLAFADQDIKGLLFTTPDGPLSVIWSRKDGYVLNSEHGDDPWYASPEPWVDTWTARTEVVAAAAAGTVRELNCIGQERALKASGGKITLTVDGAPRIYYGLAADPDRKPGSRGRTA</sequence>
<name>A0ABY9IKB8_9ACTN</name>
<evidence type="ECO:0000256" key="1">
    <source>
        <dbReference type="SAM" id="SignalP"/>
    </source>
</evidence>
<reference evidence="2 3" key="1">
    <citation type="submission" date="2023-03" db="EMBL/GenBank/DDBJ databases">
        <title>Isolation and description of six Streptomyces strains from soil environments, able to metabolize different microbial glucans.</title>
        <authorList>
            <person name="Widen T."/>
            <person name="Larsbrink J."/>
        </authorList>
    </citation>
    <scope>NUCLEOTIDE SEQUENCE [LARGE SCALE GENOMIC DNA]</scope>
    <source>
        <strain evidence="2 3">Alt2</strain>
    </source>
</reference>